<comment type="caution">
    <text evidence="12">The sequence shown here is derived from an EMBL/GenBank/DDBJ whole genome shotgun (WGS) entry which is preliminary data.</text>
</comment>
<feature type="compositionally biased region" description="Basic and acidic residues" evidence="8">
    <location>
        <begin position="822"/>
        <end position="840"/>
    </location>
</feature>
<dbReference type="InParanoid" id="A0A0V0QG56"/>
<feature type="coiled-coil region" evidence="7">
    <location>
        <begin position="846"/>
        <end position="873"/>
    </location>
</feature>
<evidence type="ECO:0000256" key="7">
    <source>
        <dbReference type="SAM" id="Coils"/>
    </source>
</evidence>
<reference evidence="12 13" key="1">
    <citation type="journal article" date="2015" name="Sci. Rep.">
        <title>Genome of the facultative scuticociliatosis pathogen Pseudocohnilembus persalinus provides insight into its virulence through horizontal gene transfer.</title>
        <authorList>
            <person name="Xiong J."/>
            <person name="Wang G."/>
            <person name="Cheng J."/>
            <person name="Tian M."/>
            <person name="Pan X."/>
            <person name="Warren A."/>
            <person name="Jiang C."/>
            <person name="Yuan D."/>
            <person name="Miao W."/>
        </authorList>
    </citation>
    <scope>NUCLEOTIDE SEQUENCE [LARGE SCALE GENOMIC DNA]</scope>
    <source>
        <strain evidence="12">36N120E</strain>
    </source>
</reference>
<dbReference type="InterPro" id="IPR001650">
    <property type="entry name" value="Helicase_C-like"/>
</dbReference>
<dbReference type="EMBL" id="LDAU01000176">
    <property type="protein sequence ID" value="KRX01164.1"/>
    <property type="molecule type" value="Genomic_DNA"/>
</dbReference>
<accession>A0A0V0QG56</accession>
<dbReference type="GO" id="GO:0003724">
    <property type="term" value="F:RNA helicase activity"/>
    <property type="evidence" value="ECO:0007669"/>
    <property type="project" value="UniProtKB-EC"/>
</dbReference>
<dbReference type="InterPro" id="IPR014001">
    <property type="entry name" value="Helicase_ATP-bd"/>
</dbReference>
<dbReference type="InterPro" id="IPR014014">
    <property type="entry name" value="RNA_helicase_DEAD_Q_motif"/>
</dbReference>
<keyword evidence="7" id="KW-0175">Coiled coil</keyword>
<sequence length="967" mass="112894">MKEVQKNQLFRQGSKNQQDNENYFSLIQQQKEQKTQEQQEINSQTQNQFKTTAFNKKQIQIENIQQDKQQQNDQQYYSEKKIEINQDVKSNQNNREDVNKEQIHINEDKKNEIMKLKEDQIELQNIFDSSKSNKISDNSKKYELKVFLPESDLRQNEKKLQQQQQQSQNKQDFSQIKNIQDEQEMDKKNVLIQNHNLGQIQQYNNQDSGSENLDCEDEERQLDDDFDEEKYFNEDDEDQQVVQQNNNADDDEPDELDLLMQNMEDQAQKEVQEIGKDLKRKPKERLENDDYGEDYMEVRKKKIITEASKAANRQVDDPDDPNNWDLMDSDGEVDLDAVKKMKKQNFQMLDNIDFSKMQQEPFEKNFYQEHEDIKSMTEEQVKKIRNDHSVKVTGKQVPKPVISFGYFNFDESMLNQIAKQGFQQPTAIQSQALPCILSGRDVVGVAKTGSGKTLAYIWPMIIHLLDQRIVDRNEGPVGVVLCPTRELSQQVYMETKRYARLFNVDVTALLGGENKKDQWKNLKAGTDIIVATPGRLMEMIQKKATNLLRCTYVVVDEADKMFSMGFEKQIRSILSNIRPDRQTLLFTATLKKNIQNLVMDVLNDPVIINVGVQNQANEDVKQEVVVLRNQEDKFRWLKENLLFLMGRGKVIIFVNQINQCEKLKKEIIEHIKYYDVLTLHGDKLQQERTQIINEFKQDKMLMIATDVASRGLDVPQIRTVVNYENPKDGDTHIHRVGRTGRAGDKMGTAYSLMTDMDIKFAVMLLKNFEVSGQTVPPELEAVAMKDDKFKLKKMTAKIGLQYAKGKDASKLLKQALSRQRKTKEGLGFEKDQKQSQQDKIRKEADKMILQQRMQQEEEMKQKQLQQLQLQEQEQWRNQFQNSGQVEVKGGQMVPQRGFSRALPQNQEFQQSSVKTEREKIEHEFQQRQKNTLKASFRSSFQSAGVQQQNKTDTPKVSYLSNFKKGKK</sequence>
<evidence type="ECO:0000256" key="8">
    <source>
        <dbReference type="SAM" id="MobiDB-lite"/>
    </source>
</evidence>
<evidence type="ECO:0000256" key="6">
    <source>
        <dbReference type="PROSITE-ProRule" id="PRU00552"/>
    </source>
</evidence>
<feature type="short sequence motif" description="Q motif" evidence="6">
    <location>
        <begin position="402"/>
        <end position="430"/>
    </location>
</feature>
<feature type="coiled-coil region" evidence="7">
    <location>
        <begin position="99"/>
        <end position="126"/>
    </location>
</feature>
<name>A0A0V0QG56_PSEPJ</name>
<dbReference type="SUPFAM" id="SSF52540">
    <property type="entry name" value="P-loop containing nucleoside triphosphate hydrolases"/>
    <property type="match status" value="2"/>
</dbReference>
<dbReference type="Pfam" id="PF00271">
    <property type="entry name" value="Helicase_C"/>
    <property type="match status" value="1"/>
</dbReference>
<gene>
    <name evidence="12" type="ORF">PPERSA_08265</name>
</gene>
<evidence type="ECO:0000313" key="13">
    <source>
        <dbReference type="Proteomes" id="UP000054937"/>
    </source>
</evidence>
<dbReference type="FunFam" id="3.40.50.300:FF:000079">
    <property type="entry name" value="probable ATP-dependent RNA helicase DDX17"/>
    <property type="match status" value="1"/>
</dbReference>
<dbReference type="GO" id="GO:0016787">
    <property type="term" value="F:hydrolase activity"/>
    <property type="evidence" value="ECO:0007669"/>
    <property type="project" value="UniProtKB-KW"/>
</dbReference>
<evidence type="ECO:0000256" key="3">
    <source>
        <dbReference type="ARBA" id="ARBA00022801"/>
    </source>
</evidence>
<evidence type="ECO:0000256" key="2">
    <source>
        <dbReference type="ARBA" id="ARBA00022741"/>
    </source>
</evidence>
<dbReference type="OMA" id="VEHWANE"/>
<feature type="domain" description="DEAD-box RNA helicase Q" evidence="11">
    <location>
        <begin position="402"/>
        <end position="430"/>
    </location>
</feature>
<dbReference type="InterPro" id="IPR011545">
    <property type="entry name" value="DEAD/DEAH_box_helicase_dom"/>
</dbReference>
<evidence type="ECO:0000259" key="9">
    <source>
        <dbReference type="PROSITE" id="PS51192"/>
    </source>
</evidence>
<evidence type="ECO:0000259" key="11">
    <source>
        <dbReference type="PROSITE" id="PS51195"/>
    </source>
</evidence>
<dbReference type="InterPro" id="IPR000629">
    <property type="entry name" value="RNA-helicase_DEAD-box_CS"/>
</dbReference>
<dbReference type="PROSITE" id="PS51194">
    <property type="entry name" value="HELICASE_CTER"/>
    <property type="match status" value="1"/>
</dbReference>
<feature type="domain" description="Helicase ATP-binding" evidence="9">
    <location>
        <begin position="433"/>
        <end position="608"/>
    </location>
</feature>
<dbReference type="SMART" id="SM00490">
    <property type="entry name" value="HELICc"/>
    <property type="match status" value="1"/>
</dbReference>
<keyword evidence="13" id="KW-1185">Reference proteome</keyword>
<dbReference type="Pfam" id="PF00270">
    <property type="entry name" value="DEAD"/>
    <property type="match status" value="1"/>
</dbReference>
<feature type="region of interest" description="Disordered" evidence="8">
    <location>
        <begin position="1"/>
        <end position="21"/>
    </location>
</feature>
<dbReference type="FunCoup" id="A0A0V0QG56">
    <property type="interactions" value="285"/>
</dbReference>
<keyword evidence="4" id="KW-0347">Helicase</keyword>
<keyword evidence="3 12" id="KW-0378">Hydrolase</keyword>
<dbReference type="GO" id="GO:0005524">
    <property type="term" value="F:ATP binding"/>
    <property type="evidence" value="ECO:0007669"/>
    <property type="project" value="UniProtKB-KW"/>
</dbReference>
<feature type="compositionally biased region" description="Basic and acidic residues" evidence="8">
    <location>
        <begin position="914"/>
        <end position="926"/>
    </location>
</feature>
<dbReference type="AlphaFoldDB" id="A0A0V0QG56"/>
<dbReference type="PANTHER" id="PTHR47958">
    <property type="entry name" value="ATP-DEPENDENT RNA HELICASE DBP3"/>
    <property type="match status" value="1"/>
</dbReference>
<organism evidence="12 13">
    <name type="scientific">Pseudocohnilembus persalinus</name>
    <name type="common">Ciliate</name>
    <dbReference type="NCBI Taxonomy" id="266149"/>
    <lineage>
        <taxon>Eukaryota</taxon>
        <taxon>Sar</taxon>
        <taxon>Alveolata</taxon>
        <taxon>Ciliophora</taxon>
        <taxon>Intramacronucleata</taxon>
        <taxon>Oligohymenophorea</taxon>
        <taxon>Scuticociliatia</taxon>
        <taxon>Philasterida</taxon>
        <taxon>Pseudocohnilembidae</taxon>
        <taxon>Pseudocohnilembus</taxon>
    </lineage>
</organism>
<proteinExistence type="predicted"/>
<dbReference type="PROSITE" id="PS51195">
    <property type="entry name" value="Q_MOTIF"/>
    <property type="match status" value="1"/>
</dbReference>
<protein>
    <recommendedName>
        <fullName evidence="1">RNA helicase</fullName>
        <ecNumber evidence="1">3.6.4.13</ecNumber>
    </recommendedName>
</protein>
<dbReference type="CDD" id="cd18787">
    <property type="entry name" value="SF2_C_DEAD"/>
    <property type="match status" value="1"/>
</dbReference>
<evidence type="ECO:0000313" key="12">
    <source>
        <dbReference type="EMBL" id="KRX01164.1"/>
    </source>
</evidence>
<dbReference type="Gene3D" id="3.40.50.300">
    <property type="entry name" value="P-loop containing nucleotide triphosphate hydrolases"/>
    <property type="match status" value="2"/>
</dbReference>
<feature type="compositionally biased region" description="Polar residues" evidence="8">
    <location>
        <begin position="902"/>
        <end position="913"/>
    </location>
</feature>
<keyword evidence="2" id="KW-0547">Nucleotide-binding</keyword>
<evidence type="ECO:0000259" key="10">
    <source>
        <dbReference type="PROSITE" id="PS51194"/>
    </source>
</evidence>
<dbReference type="EC" id="3.6.4.13" evidence="1"/>
<evidence type="ECO:0000256" key="4">
    <source>
        <dbReference type="ARBA" id="ARBA00022806"/>
    </source>
</evidence>
<dbReference type="SMART" id="SM00487">
    <property type="entry name" value="DEXDc"/>
    <property type="match status" value="1"/>
</dbReference>
<feature type="compositionally biased region" description="Polar residues" evidence="8">
    <location>
        <begin position="927"/>
        <end position="951"/>
    </location>
</feature>
<dbReference type="GO" id="GO:0003676">
    <property type="term" value="F:nucleic acid binding"/>
    <property type="evidence" value="ECO:0007669"/>
    <property type="project" value="InterPro"/>
</dbReference>
<dbReference type="PROSITE" id="PS00039">
    <property type="entry name" value="DEAD_ATP_HELICASE"/>
    <property type="match status" value="1"/>
</dbReference>
<dbReference type="InterPro" id="IPR027417">
    <property type="entry name" value="P-loop_NTPase"/>
</dbReference>
<evidence type="ECO:0000256" key="5">
    <source>
        <dbReference type="ARBA" id="ARBA00022840"/>
    </source>
</evidence>
<feature type="domain" description="Helicase C-terminal" evidence="10">
    <location>
        <begin position="636"/>
        <end position="783"/>
    </location>
</feature>
<dbReference type="OrthoDB" id="196131at2759"/>
<dbReference type="PROSITE" id="PS51192">
    <property type="entry name" value="HELICASE_ATP_BIND_1"/>
    <property type="match status" value="1"/>
</dbReference>
<feature type="region of interest" description="Disordered" evidence="8">
    <location>
        <begin position="820"/>
        <end position="840"/>
    </location>
</feature>
<evidence type="ECO:0000256" key="1">
    <source>
        <dbReference type="ARBA" id="ARBA00012552"/>
    </source>
</evidence>
<feature type="region of interest" description="Disordered" evidence="8">
    <location>
        <begin position="898"/>
        <end position="967"/>
    </location>
</feature>
<feature type="region of interest" description="Disordered" evidence="8">
    <location>
        <begin position="29"/>
        <end position="48"/>
    </location>
</feature>
<dbReference type="Proteomes" id="UP000054937">
    <property type="component" value="Unassembled WGS sequence"/>
</dbReference>
<keyword evidence="5" id="KW-0067">ATP-binding</keyword>